<keyword evidence="4" id="KW-1185">Reference proteome</keyword>
<accession>A0AAE0ZAD7</accession>
<name>A0AAE0ZAD7_9GAST</name>
<evidence type="ECO:0000256" key="1">
    <source>
        <dbReference type="SAM" id="MobiDB-lite"/>
    </source>
</evidence>
<keyword evidence="2" id="KW-0812">Transmembrane</keyword>
<dbReference type="Proteomes" id="UP001283361">
    <property type="component" value="Unassembled WGS sequence"/>
</dbReference>
<evidence type="ECO:0000313" key="4">
    <source>
        <dbReference type="Proteomes" id="UP001283361"/>
    </source>
</evidence>
<gene>
    <name evidence="3" type="ORF">RRG08_032136</name>
</gene>
<dbReference type="Gene3D" id="3.40.50.11350">
    <property type="match status" value="1"/>
</dbReference>
<organism evidence="3 4">
    <name type="scientific">Elysia crispata</name>
    <name type="common">lettuce slug</name>
    <dbReference type="NCBI Taxonomy" id="231223"/>
    <lineage>
        <taxon>Eukaryota</taxon>
        <taxon>Metazoa</taxon>
        <taxon>Spiralia</taxon>
        <taxon>Lophotrochozoa</taxon>
        <taxon>Mollusca</taxon>
        <taxon>Gastropoda</taxon>
        <taxon>Heterobranchia</taxon>
        <taxon>Euthyneura</taxon>
        <taxon>Panpulmonata</taxon>
        <taxon>Sacoglossa</taxon>
        <taxon>Placobranchoidea</taxon>
        <taxon>Plakobranchidae</taxon>
        <taxon>Elysia</taxon>
    </lineage>
</organism>
<proteinExistence type="predicted"/>
<keyword evidence="2" id="KW-0472">Membrane</keyword>
<dbReference type="AlphaFoldDB" id="A0AAE0ZAD7"/>
<protein>
    <submittedName>
        <fullName evidence="3">Uncharacterized protein</fullName>
    </submittedName>
</protein>
<comment type="caution">
    <text evidence="3">The sequence shown here is derived from an EMBL/GenBank/DDBJ whole genome shotgun (WGS) entry which is preliminary data.</text>
</comment>
<evidence type="ECO:0000313" key="3">
    <source>
        <dbReference type="EMBL" id="KAK3765011.1"/>
    </source>
</evidence>
<feature type="region of interest" description="Disordered" evidence="1">
    <location>
        <begin position="153"/>
        <end position="191"/>
    </location>
</feature>
<feature type="region of interest" description="Disordered" evidence="1">
    <location>
        <begin position="43"/>
        <end position="64"/>
    </location>
</feature>
<sequence>MLHFSAKKHVRFLFLFLSLVGICAVVMLYQEISRFAREEQRIGADSKEPVTSANDDDTRNDQPLQLQDQAGPVAAEDVERLQQPLYGSQDQLDVVDEASFQSKDENWVEYKTNERDAVNDRYYLLLQSGKSTGSVKKSRKRSKEKMLNADSAVYDFEGPNDGDRNAKGDPFSNSARFQRRRGQNNTNSTGEILKYRAREAGASNQNGQSNARRVVPPAPHSLYRQPHASARFLVYVCDAESLCGGWGDRQRGIMSTYFLSRLVGRQMKIIMPTPCDLINFYIPNRVPWVLTHSELDAFSNVSINAFAARSRSMIGKELVDQDLNELYPQQVIYLKTNQDYYWRLQKNPFYRDVIRSWTGLADKKSRFQWAWKDLMRPSPRLLAQLERVLGSEFLVRRKRLGPNKGYRVQSMNNLANNTLICAHVRFGKNPSFPNDTERRLFSLADLPALFNFMLSRDSFKNARFYLASDYQLIKDKAEEFFSGKLLNIGLTVMHIDRQRAGDNACDGFESALIDQQILSLCDVLVVSRSGFSIHASFMAPAKQQVFMMAEGNIQPFDFPIV</sequence>
<feature type="transmembrane region" description="Helical" evidence="2">
    <location>
        <begin position="12"/>
        <end position="29"/>
    </location>
</feature>
<reference evidence="3" key="1">
    <citation type="journal article" date="2023" name="G3 (Bethesda)">
        <title>A reference genome for the long-term kleptoplast-retaining sea slug Elysia crispata morphotype clarki.</title>
        <authorList>
            <person name="Eastman K.E."/>
            <person name="Pendleton A.L."/>
            <person name="Shaikh M.A."/>
            <person name="Suttiyut T."/>
            <person name="Ogas R."/>
            <person name="Tomko P."/>
            <person name="Gavelis G."/>
            <person name="Widhalm J.R."/>
            <person name="Wisecaver J.H."/>
        </authorList>
    </citation>
    <scope>NUCLEOTIDE SEQUENCE</scope>
    <source>
        <strain evidence="3">ECLA1</strain>
    </source>
</reference>
<dbReference type="EMBL" id="JAWDGP010004361">
    <property type="protein sequence ID" value="KAK3765011.1"/>
    <property type="molecule type" value="Genomic_DNA"/>
</dbReference>
<evidence type="ECO:0000256" key="2">
    <source>
        <dbReference type="SAM" id="Phobius"/>
    </source>
</evidence>
<keyword evidence="2" id="KW-1133">Transmembrane helix</keyword>